<evidence type="ECO:0000313" key="2">
    <source>
        <dbReference type="Proteomes" id="UP000324513"/>
    </source>
</evidence>
<keyword evidence="2" id="KW-1185">Reference proteome</keyword>
<protein>
    <submittedName>
        <fullName evidence="1">Uncharacterized protein</fullName>
    </submittedName>
</protein>
<dbReference type="Proteomes" id="UP000324513">
    <property type="component" value="Unassembled WGS sequence"/>
</dbReference>
<name>A0ABY3NB44_ELIMR</name>
<comment type="caution">
    <text evidence="1">The sequence shown here is derived from an EMBL/GenBank/DDBJ whole genome shotgun (WGS) entry which is preliminary data.</text>
</comment>
<gene>
    <name evidence="1" type="ORF">LX74_03707</name>
</gene>
<dbReference type="RefSeq" id="WP_065081765.1">
    <property type="nucleotide sequence ID" value="NZ_FLSS01000004.1"/>
</dbReference>
<accession>A0ABY3NB44</accession>
<sequence>MANKAQKQYAASYLKDNPATPALYLNPKGDWFTDINWANYSLEKDKEGKTIGKIETFKQGQKIDAGNDDPTT</sequence>
<evidence type="ECO:0000313" key="1">
    <source>
        <dbReference type="EMBL" id="TYO84902.1"/>
    </source>
</evidence>
<organism evidence="1 2">
    <name type="scientific">Elizabethkingia miricola</name>
    <name type="common">Chryseobacterium miricola</name>
    <dbReference type="NCBI Taxonomy" id="172045"/>
    <lineage>
        <taxon>Bacteria</taxon>
        <taxon>Pseudomonadati</taxon>
        <taxon>Bacteroidota</taxon>
        <taxon>Flavobacteriia</taxon>
        <taxon>Flavobacteriales</taxon>
        <taxon>Weeksellaceae</taxon>
        <taxon>Elizabethkingia</taxon>
    </lineage>
</organism>
<reference evidence="1 2" key="1">
    <citation type="submission" date="2019-07" db="EMBL/GenBank/DDBJ databases">
        <title>Genomic Encyclopedia of Archaeal and Bacterial Type Strains, Phase II (KMG-II): from individual species to whole genera.</title>
        <authorList>
            <person name="Goeker M."/>
        </authorList>
    </citation>
    <scope>NUCLEOTIDE SEQUENCE [LARGE SCALE GENOMIC DNA]</scope>
    <source>
        <strain evidence="1 2">DSM 14571</strain>
    </source>
</reference>
<proteinExistence type="predicted"/>
<dbReference type="EMBL" id="VNHK01000017">
    <property type="protein sequence ID" value="TYO84902.1"/>
    <property type="molecule type" value="Genomic_DNA"/>
</dbReference>